<keyword evidence="1" id="KW-0472">Membrane</keyword>
<dbReference type="RefSeq" id="WP_077024856.1">
    <property type="nucleotide sequence ID" value="NZ_CP017641.1"/>
</dbReference>
<accession>A0A1P8WH56</accession>
<evidence type="ECO:0000256" key="1">
    <source>
        <dbReference type="SAM" id="Phobius"/>
    </source>
</evidence>
<sequence length="102" mass="10881">MIETSKTNRSGLSPAIYGTASFIAACLAWASVWLLFNMGPDGILNNRLFEAVAIGLLPLFGFVCGLVGIGTGFKHKNWLAIATGSIGLGMIGFEAWFLLTNR</sequence>
<feature type="transmembrane region" description="Helical" evidence="1">
    <location>
        <begin position="15"/>
        <end position="36"/>
    </location>
</feature>
<evidence type="ECO:0000313" key="2">
    <source>
        <dbReference type="EMBL" id="APZ93392.1"/>
    </source>
</evidence>
<dbReference type="PROSITE" id="PS51257">
    <property type="entry name" value="PROKAR_LIPOPROTEIN"/>
    <property type="match status" value="1"/>
</dbReference>
<dbReference type="Proteomes" id="UP000187735">
    <property type="component" value="Chromosome"/>
</dbReference>
<name>A0A1P8WH56_9PLAN</name>
<keyword evidence="3" id="KW-1185">Reference proteome</keyword>
<organism evidence="2 3">
    <name type="scientific">Fuerstiella marisgermanici</name>
    <dbReference type="NCBI Taxonomy" id="1891926"/>
    <lineage>
        <taxon>Bacteria</taxon>
        <taxon>Pseudomonadati</taxon>
        <taxon>Planctomycetota</taxon>
        <taxon>Planctomycetia</taxon>
        <taxon>Planctomycetales</taxon>
        <taxon>Planctomycetaceae</taxon>
        <taxon>Fuerstiella</taxon>
    </lineage>
</organism>
<proteinExistence type="predicted"/>
<keyword evidence="1" id="KW-0812">Transmembrane</keyword>
<dbReference type="KEGG" id="fmr:Fuma_03009"/>
<keyword evidence="1" id="KW-1133">Transmembrane helix</keyword>
<dbReference type="EMBL" id="CP017641">
    <property type="protein sequence ID" value="APZ93392.1"/>
    <property type="molecule type" value="Genomic_DNA"/>
</dbReference>
<dbReference type="STRING" id="1891926.Fuma_03009"/>
<reference evidence="2 3" key="1">
    <citation type="journal article" date="2016" name="Front. Microbiol.">
        <title>Fuerstia marisgermanicae gen. nov., sp. nov., an Unusual Member of the Phylum Planctomycetes from the German Wadden Sea.</title>
        <authorList>
            <person name="Kohn T."/>
            <person name="Heuer A."/>
            <person name="Jogler M."/>
            <person name="Vollmers J."/>
            <person name="Boedeker C."/>
            <person name="Bunk B."/>
            <person name="Rast P."/>
            <person name="Borchert D."/>
            <person name="Glockner I."/>
            <person name="Freese H.M."/>
            <person name="Klenk H.P."/>
            <person name="Overmann J."/>
            <person name="Kaster A.K."/>
            <person name="Rohde M."/>
            <person name="Wiegand S."/>
            <person name="Jogler C."/>
        </authorList>
    </citation>
    <scope>NUCLEOTIDE SEQUENCE [LARGE SCALE GENOMIC DNA]</scope>
    <source>
        <strain evidence="2 3">NH11</strain>
    </source>
</reference>
<dbReference type="AlphaFoldDB" id="A0A1P8WH56"/>
<feature type="transmembrane region" description="Helical" evidence="1">
    <location>
        <begin position="48"/>
        <end position="72"/>
    </location>
</feature>
<feature type="transmembrane region" description="Helical" evidence="1">
    <location>
        <begin position="78"/>
        <end position="99"/>
    </location>
</feature>
<evidence type="ECO:0000313" key="3">
    <source>
        <dbReference type="Proteomes" id="UP000187735"/>
    </source>
</evidence>
<gene>
    <name evidence="2" type="ORF">Fuma_03009</name>
</gene>
<protein>
    <submittedName>
        <fullName evidence="2">Uncharacterized protein</fullName>
    </submittedName>
</protein>